<dbReference type="SFLD" id="SFLDS00019">
    <property type="entry name" value="Glutathione_Transferase_(cytos"/>
    <property type="match status" value="1"/>
</dbReference>
<keyword evidence="5" id="KW-1185">Reference proteome</keyword>
<feature type="domain" description="GST N-terminal" evidence="2">
    <location>
        <begin position="1"/>
        <end position="81"/>
    </location>
</feature>
<evidence type="ECO:0000256" key="1">
    <source>
        <dbReference type="ARBA" id="ARBA00011738"/>
    </source>
</evidence>
<dbReference type="Proteomes" id="UP000321822">
    <property type="component" value="Unassembled WGS sequence"/>
</dbReference>
<evidence type="ECO:0000259" key="3">
    <source>
        <dbReference type="PROSITE" id="PS50405"/>
    </source>
</evidence>
<dbReference type="Gene3D" id="3.40.30.10">
    <property type="entry name" value="Glutaredoxin"/>
    <property type="match status" value="1"/>
</dbReference>
<dbReference type="Pfam" id="PF00043">
    <property type="entry name" value="GST_C"/>
    <property type="match status" value="1"/>
</dbReference>
<dbReference type="Pfam" id="PF13417">
    <property type="entry name" value="GST_N_3"/>
    <property type="match status" value="1"/>
</dbReference>
<evidence type="ECO:0000313" key="5">
    <source>
        <dbReference type="Proteomes" id="UP000321822"/>
    </source>
</evidence>
<dbReference type="InterPro" id="IPR034345">
    <property type="entry name" value="Gtt2-like_N"/>
</dbReference>
<dbReference type="PROSITE" id="PS50404">
    <property type="entry name" value="GST_NTER"/>
    <property type="match status" value="1"/>
</dbReference>
<dbReference type="PANTHER" id="PTHR43969:SF9">
    <property type="entry name" value="GLUTATHIONE S TRANSFERASE D10, ISOFORM A-RELATED"/>
    <property type="match status" value="1"/>
</dbReference>
<dbReference type="SUPFAM" id="SSF47616">
    <property type="entry name" value="GST C-terminal domain-like"/>
    <property type="match status" value="1"/>
</dbReference>
<evidence type="ECO:0000313" key="4">
    <source>
        <dbReference type="EMBL" id="TWX64316.1"/>
    </source>
</evidence>
<dbReference type="EMBL" id="VOLT01000014">
    <property type="protein sequence ID" value="TWX64316.1"/>
    <property type="molecule type" value="Genomic_DNA"/>
</dbReference>
<dbReference type="InterPro" id="IPR040079">
    <property type="entry name" value="Glutathione_S-Trfase"/>
</dbReference>
<dbReference type="Gene3D" id="1.20.1050.10">
    <property type="match status" value="1"/>
</dbReference>
<proteinExistence type="predicted"/>
<dbReference type="SFLD" id="SFLDG00358">
    <property type="entry name" value="Main_(cytGST)"/>
    <property type="match status" value="1"/>
</dbReference>
<dbReference type="InterPro" id="IPR036249">
    <property type="entry name" value="Thioredoxin-like_sf"/>
</dbReference>
<dbReference type="AlphaFoldDB" id="A0A5C6Q5Y1"/>
<protein>
    <submittedName>
        <fullName evidence="4">Glutathione S-transferase</fullName>
    </submittedName>
</protein>
<dbReference type="PANTHER" id="PTHR43969">
    <property type="entry name" value="GLUTATHIONE S TRANSFERASE D10, ISOFORM A-RELATED"/>
    <property type="match status" value="1"/>
</dbReference>
<dbReference type="PROSITE" id="PS50405">
    <property type="entry name" value="GST_CTER"/>
    <property type="match status" value="1"/>
</dbReference>
<reference evidence="4 5" key="1">
    <citation type="submission" date="2019-07" db="EMBL/GenBank/DDBJ databases">
        <title>Genomes of sea-ice associated Colwellia species.</title>
        <authorList>
            <person name="Bowman J.P."/>
        </authorList>
    </citation>
    <scope>NUCLEOTIDE SEQUENCE [LARGE SCALE GENOMIC DNA]</scope>
    <source>
        <strain evidence="4 5">ACAM 459</strain>
    </source>
</reference>
<dbReference type="InterPro" id="IPR010987">
    <property type="entry name" value="Glutathione-S-Trfase_C-like"/>
</dbReference>
<comment type="subunit">
    <text evidence="1">Homodimer.</text>
</comment>
<organism evidence="4 5">
    <name type="scientific">Colwellia demingiae</name>
    <dbReference type="NCBI Taxonomy" id="89401"/>
    <lineage>
        <taxon>Bacteria</taxon>
        <taxon>Pseudomonadati</taxon>
        <taxon>Pseudomonadota</taxon>
        <taxon>Gammaproteobacteria</taxon>
        <taxon>Alteromonadales</taxon>
        <taxon>Colwelliaceae</taxon>
        <taxon>Colwellia</taxon>
    </lineage>
</organism>
<dbReference type="RefSeq" id="WP_146791254.1">
    <property type="nucleotide sequence ID" value="NZ_VOLT01000014.1"/>
</dbReference>
<dbReference type="GO" id="GO:0006749">
    <property type="term" value="P:glutathione metabolic process"/>
    <property type="evidence" value="ECO:0007669"/>
    <property type="project" value="TreeGrafter"/>
</dbReference>
<dbReference type="InterPro" id="IPR004045">
    <property type="entry name" value="Glutathione_S-Trfase_N"/>
</dbReference>
<dbReference type="GO" id="GO:0004364">
    <property type="term" value="F:glutathione transferase activity"/>
    <property type="evidence" value="ECO:0007669"/>
    <property type="project" value="TreeGrafter"/>
</dbReference>
<dbReference type="SUPFAM" id="SSF52833">
    <property type="entry name" value="Thioredoxin-like"/>
    <property type="match status" value="1"/>
</dbReference>
<feature type="domain" description="GST C-terminal" evidence="3">
    <location>
        <begin position="86"/>
        <end position="209"/>
    </location>
</feature>
<gene>
    <name evidence="4" type="ORF">ESZ36_20290</name>
</gene>
<name>A0A5C6Q5Y1_9GAMM</name>
<accession>A0A5C6Q5Y1</accession>
<dbReference type="InterPro" id="IPR036282">
    <property type="entry name" value="Glutathione-S-Trfase_C_sf"/>
</dbReference>
<evidence type="ECO:0000259" key="2">
    <source>
        <dbReference type="PROSITE" id="PS50404"/>
    </source>
</evidence>
<dbReference type="InterPro" id="IPR004046">
    <property type="entry name" value="GST_C"/>
</dbReference>
<dbReference type="OrthoDB" id="9797500at2"/>
<keyword evidence="4" id="KW-0808">Transferase</keyword>
<comment type="caution">
    <text evidence="4">The sequence shown here is derived from an EMBL/GenBank/DDBJ whole genome shotgun (WGS) entry which is preliminary data.</text>
</comment>
<sequence length="209" mass="23532">MKLYDCTQAPNARRVRIFIAEKGLDIPKVEVDIAGGENLQADFLNKNPRGLLPLLELDDGSYLDESVAICRYLEELHPEPALMGIDAKSKARIDSTQRHIEFDAISPLADVFRNSVLQFKERAIAGTTGVAAIEPLVDRGINSYQRFLDRLNENLKVNKYVAGPEFSIADITALCAIDFARWVKLEIPEYHTHTRQWYELVSSRPSVCA</sequence>
<dbReference type="CDD" id="cd03051">
    <property type="entry name" value="GST_N_GTT2_like"/>
    <property type="match status" value="1"/>
</dbReference>